<keyword evidence="3" id="KW-1185">Reference proteome</keyword>
<protein>
    <submittedName>
        <fullName evidence="2">Uncharacterized protein</fullName>
    </submittedName>
</protein>
<dbReference type="EMBL" id="LXQA010250972">
    <property type="protein sequence ID" value="MCI38015.1"/>
    <property type="molecule type" value="Genomic_DNA"/>
</dbReference>
<sequence>QVDHIQSHPMDLALGNINEKAHVHVPMLIGDGGILNESQHDKKRRREYGSTGGSKGEKYANNDDAPFLRAGPGTWASWEK</sequence>
<proteinExistence type="predicted"/>
<comment type="caution">
    <text evidence="2">The sequence shown here is derived from an EMBL/GenBank/DDBJ whole genome shotgun (WGS) entry which is preliminary data.</text>
</comment>
<evidence type="ECO:0000256" key="1">
    <source>
        <dbReference type="SAM" id="MobiDB-lite"/>
    </source>
</evidence>
<evidence type="ECO:0000313" key="2">
    <source>
        <dbReference type="EMBL" id="MCI38015.1"/>
    </source>
</evidence>
<feature type="region of interest" description="Disordered" evidence="1">
    <location>
        <begin position="31"/>
        <end position="80"/>
    </location>
</feature>
<reference evidence="2 3" key="1">
    <citation type="journal article" date="2018" name="Front. Plant Sci.">
        <title>Red Clover (Trifolium pratense) and Zigzag Clover (T. medium) - A Picture of Genomic Similarities and Differences.</title>
        <authorList>
            <person name="Dluhosova J."/>
            <person name="Istvanek J."/>
            <person name="Nedelnik J."/>
            <person name="Repkova J."/>
        </authorList>
    </citation>
    <scope>NUCLEOTIDE SEQUENCE [LARGE SCALE GENOMIC DNA]</scope>
    <source>
        <strain evidence="3">cv. 10/8</strain>
        <tissue evidence="2">Leaf</tissue>
    </source>
</reference>
<dbReference type="AlphaFoldDB" id="A0A392RR11"/>
<feature type="non-terminal residue" evidence="2">
    <location>
        <position position="1"/>
    </location>
</feature>
<accession>A0A392RR11</accession>
<evidence type="ECO:0000313" key="3">
    <source>
        <dbReference type="Proteomes" id="UP000265520"/>
    </source>
</evidence>
<name>A0A392RR11_9FABA</name>
<dbReference type="Proteomes" id="UP000265520">
    <property type="component" value="Unassembled WGS sequence"/>
</dbReference>
<organism evidence="2 3">
    <name type="scientific">Trifolium medium</name>
    <dbReference type="NCBI Taxonomy" id="97028"/>
    <lineage>
        <taxon>Eukaryota</taxon>
        <taxon>Viridiplantae</taxon>
        <taxon>Streptophyta</taxon>
        <taxon>Embryophyta</taxon>
        <taxon>Tracheophyta</taxon>
        <taxon>Spermatophyta</taxon>
        <taxon>Magnoliopsida</taxon>
        <taxon>eudicotyledons</taxon>
        <taxon>Gunneridae</taxon>
        <taxon>Pentapetalae</taxon>
        <taxon>rosids</taxon>
        <taxon>fabids</taxon>
        <taxon>Fabales</taxon>
        <taxon>Fabaceae</taxon>
        <taxon>Papilionoideae</taxon>
        <taxon>50 kb inversion clade</taxon>
        <taxon>NPAAA clade</taxon>
        <taxon>Hologalegina</taxon>
        <taxon>IRL clade</taxon>
        <taxon>Trifolieae</taxon>
        <taxon>Trifolium</taxon>
    </lineage>
</organism>